<dbReference type="Gene3D" id="3.30.428.70">
    <property type="match status" value="1"/>
</dbReference>
<dbReference type="EMBL" id="BPWL01000001">
    <property type="protein sequence ID" value="GJJ06356.1"/>
    <property type="molecule type" value="Genomic_DNA"/>
</dbReference>
<dbReference type="InterPro" id="IPR045759">
    <property type="entry name" value="Ap4A_phos1/2_N"/>
</dbReference>
<protein>
    <submittedName>
        <fullName evidence="5">Uncharacterized protein</fullName>
    </submittedName>
</protein>
<name>A0AAV5A007_9AGAM</name>
<dbReference type="AlphaFoldDB" id="A0AAV5A007"/>
<dbReference type="Pfam" id="PF09830">
    <property type="entry name" value="ATP_transf"/>
    <property type="match status" value="1"/>
</dbReference>
<dbReference type="InterPro" id="IPR036265">
    <property type="entry name" value="HIT-like_sf"/>
</dbReference>
<feature type="domain" description="ATP adenylyltransferase C-terminal" evidence="3">
    <location>
        <begin position="198"/>
        <end position="315"/>
    </location>
</feature>
<feature type="active site" description="Nucleophile" evidence="1">
    <location>
        <position position="166"/>
    </location>
</feature>
<evidence type="ECO:0000259" key="4">
    <source>
        <dbReference type="Pfam" id="PF19327"/>
    </source>
</evidence>
<evidence type="ECO:0000256" key="2">
    <source>
        <dbReference type="SAM" id="MobiDB-lite"/>
    </source>
</evidence>
<dbReference type="GO" id="GO:0009117">
    <property type="term" value="P:nucleotide metabolic process"/>
    <property type="evidence" value="ECO:0007669"/>
    <property type="project" value="InterPro"/>
</dbReference>
<dbReference type="GO" id="GO:0005524">
    <property type="term" value="F:ATP binding"/>
    <property type="evidence" value="ECO:0007669"/>
    <property type="project" value="InterPro"/>
</dbReference>
<reference evidence="5" key="1">
    <citation type="submission" date="2021-10" db="EMBL/GenBank/DDBJ databases">
        <title>De novo Genome Assembly of Clathrus columnatus (Basidiomycota, Fungi) Using Illumina and Nanopore Sequence Data.</title>
        <authorList>
            <person name="Ogiso-Tanaka E."/>
            <person name="Itagaki H."/>
            <person name="Hosoya T."/>
            <person name="Hosaka K."/>
        </authorList>
    </citation>
    <scope>NUCLEOTIDE SEQUENCE</scope>
    <source>
        <strain evidence="5">MO-923</strain>
    </source>
</reference>
<dbReference type="PANTHER" id="PTHR38420:SF1">
    <property type="entry name" value="PUTATIVE (AFU_ORTHOLOGUE AFUA_5G14690)-RELATED"/>
    <property type="match status" value="1"/>
</dbReference>
<keyword evidence="6" id="KW-1185">Reference proteome</keyword>
<feature type="domain" description="Ap4A phosphorylase 1/2 N-terminal" evidence="4">
    <location>
        <begin position="11"/>
        <end position="179"/>
    </location>
</feature>
<dbReference type="SUPFAM" id="SSF54197">
    <property type="entry name" value="HIT-like"/>
    <property type="match status" value="1"/>
</dbReference>
<dbReference type="InterPro" id="IPR043171">
    <property type="entry name" value="Ap4A_phos1/2-like"/>
</dbReference>
<feature type="compositionally biased region" description="Basic and acidic residues" evidence="2">
    <location>
        <begin position="59"/>
        <end position="77"/>
    </location>
</feature>
<feature type="region of interest" description="Disordered" evidence="2">
    <location>
        <begin position="58"/>
        <end position="79"/>
    </location>
</feature>
<evidence type="ECO:0000259" key="3">
    <source>
        <dbReference type="Pfam" id="PF09830"/>
    </source>
</evidence>
<dbReference type="PANTHER" id="PTHR38420">
    <property type="entry name" value="AP-4-A PHOSPHORYLASE II"/>
    <property type="match status" value="1"/>
</dbReference>
<dbReference type="Proteomes" id="UP001050691">
    <property type="component" value="Unassembled WGS sequence"/>
</dbReference>
<proteinExistence type="predicted"/>
<dbReference type="InterPro" id="IPR009163">
    <property type="entry name" value="Ap4A_phos1/2"/>
</dbReference>
<dbReference type="InterPro" id="IPR019200">
    <property type="entry name" value="ATP_adenylylTrfase_C"/>
</dbReference>
<dbReference type="PIRSF" id="PIRSF000846">
    <property type="entry name" value="ATP_adenylyltr"/>
    <property type="match status" value="1"/>
</dbReference>
<accession>A0AAV5A007</accession>
<gene>
    <name evidence="5" type="ORF">Clacol_000547</name>
</gene>
<sequence>MALNSNEQTLQVISRLPQAFDKAVESGQLIFFPSTVILHVELAIEFHLRLCPALQKKPTSGDHGHNISGKKKGDHDPFAPPYETQLYIGELEEDEEKYVVLLNKFSVVPRHFLLVSKEYRSQTSPLSPSDLLQSYWLLLAAKQIDQSLIAFYNCGDASGASQLHKHIQFIPIEGDLPIEKLAKLVDIGKPSEPFSITQLPYANGIIRLPSNLGVSTKEEIKLDLLDSFLKLLDFAIMTTRHNPTQQPGPPSYNVILTLEHMYLIPRSNETYTLTTGNVISVNSLGFGGMMLAKSEEELEAIKSEGVLEILKAVGMNQSEEIDEI</sequence>
<dbReference type="Pfam" id="PF19327">
    <property type="entry name" value="Ap4A_phos_N"/>
    <property type="match status" value="1"/>
</dbReference>
<evidence type="ECO:0000313" key="5">
    <source>
        <dbReference type="EMBL" id="GJJ06356.1"/>
    </source>
</evidence>
<comment type="caution">
    <text evidence="5">The sequence shown here is derived from an EMBL/GenBank/DDBJ whole genome shotgun (WGS) entry which is preliminary data.</text>
</comment>
<dbReference type="GO" id="GO:0003877">
    <property type="term" value="F:ATP:ADP adenylyltransferase activity"/>
    <property type="evidence" value="ECO:0007669"/>
    <property type="project" value="InterPro"/>
</dbReference>
<evidence type="ECO:0000256" key="1">
    <source>
        <dbReference type="PIRSR" id="PIRSR000846-1"/>
    </source>
</evidence>
<evidence type="ECO:0000313" key="6">
    <source>
        <dbReference type="Proteomes" id="UP001050691"/>
    </source>
</evidence>
<organism evidence="5 6">
    <name type="scientific">Clathrus columnatus</name>
    <dbReference type="NCBI Taxonomy" id="1419009"/>
    <lineage>
        <taxon>Eukaryota</taxon>
        <taxon>Fungi</taxon>
        <taxon>Dikarya</taxon>
        <taxon>Basidiomycota</taxon>
        <taxon>Agaricomycotina</taxon>
        <taxon>Agaricomycetes</taxon>
        <taxon>Phallomycetidae</taxon>
        <taxon>Phallales</taxon>
        <taxon>Clathraceae</taxon>
        <taxon>Clathrus</taxon>
    </lineage>
</organism>